<evidence type="ECO:0008006" key="4">
    <source>
        <dbReference type="Google" id="ProtNLM"/>
    </source>
</evidence>
<name>A0A8R1XXV3_ONCVO</name>
<feature type="region of interest" description="Disordered" evidence="1">
    <location>
        <begin position="631"/>
        <end position="652"/>
    </location>
</feature>
<protein>
    <recommendedName>
        <fullName evidence="4">Tudor domain-containing protein</fullName>
    </recommendedName>
</protein>
<accession>A0A8R1XXV3</accession>
<reference evidence="2" key="2">
    <citation type="submission" date="2022-06" db="UniProtKB">
        <authorList>
            <consortium name="EnsemblMetazoa"/>
        </authorList>
    </citation>
    <scope>IDENTIFICATION</scope>
</reference>
<dbReference type="EnsemblMetazoa" id="OVOC7185.1">
    <property type="protein sequence ID" value="OVOC7185.1"/>
    <property type="gene ID" value="WBGene00243994"/>
</dbReference>
<proteinExistence type="predicted"/>
<organism evidence="2 3">
    <name type="scientific">Onchocerca volvulus</name>
    <dbReference type="NCBI Taxonomy" id="6282"/>
    <lineage>
        <taxon>Eukaryota</taxon>
        <taxon>Metazoa</taxon>
        <taxon>Ecdysozoa</taxon>
        <taxon>Nematoda</taxon>
        <taxon>Chromadorea</taxon>
        <taxon>Rhabditida</taxon>
        <taxon>Spirurina</taxon>
        <taxon>Spiruromorpha</taxon>
        <taxon>Filarioidea</taxon>
        <taxon>Onchocercidae</taxon>
        <taxon>Onchocerca</taxon>
    </lineage>
</organism>
<sequence>MKCCRLRDEGSVSVNCKKEMSEELIKVVSFNGFINHVSDSGEGSELIIYVAHVVSDDSRMQEQSEIEVKQDNVFTIRVGQCVERVVAKDISKKERLTKVRLIDKGIDVEVERNALFPSTSQAKIDNNCMCPILVVDAGEEQREIATQITGRECRCINGNLVVIPSVGLCVKGRLLISYENDGYAELKDISLIPAEGQECSKFVIESLPQPNVSMPSVSKNARSCHYRCDSIACRNIFGNNDYNGVMNIYGNEDHTFTDSRFANQWNNNVPYRQHAFKEYVPHIYPRTVRIRFDKIDSLPANTFWAFEPNIFTTVERILHEGRQRYSACPSFDISLIHRLNGIGCLVRASVDSGYRSLFSVYLVDYGFYKWVKCNDVFDMSVLNKRDKILCLPVALLHCRLEKRTNKIRLQQLEKGGEYEIIIKSRDSKGIFNVHINRVDNTESTLANTYNSGMPINSEDSIFLGNLFTPWYSRSSLQYTSVFQRNMGIGEVAHGNSLLSTVMTNNMPFNGNISFNSWPSIGFGFSCPMIMPLMMPTMTNFGDINNRDQGNRIFAHFGQGDDARNGDLFLMNKNVRSSNRRGHNRSLSHEQSRYRAFERNSEVNHSDIFDEHADLQARNAFGQLFKRNNHYWGRRGKRNSTNKNRRSGKCNPLNTAGLDEEIYDIFSAHENFSFDGPEFANFNKENKSGEPIACSGSSEWDLPPPRNQHASRFKDFGKNTSSE</sequence>
<feature type="region of interest" description="Disordered" evidence="1">
    <location>
        <begin position="684"/>
        <end position="722"/>
    </location>
</feature>
<dbReference type="OMA" id="WIKFNDV"/>
<evidence type="ECO:0000256" key="1">
    <source>
        <dbReference type="SAM" id="MobiDB-lite"/>
    </source>
</evidence>
<dbReference type="EMBL" id="CMVM020000190">
    <property type="status" value="NOT_ANNOTATED_CDS"/>
    <property type="molecule type" value="Genomic_DNA"/>
</dbReference>
<feature type="compositionally biased region" description="Basic residues" evidence="1">
    <location>
        <begin position="631"/>
        <end position="647"/>
    </location>
</feature>
<dbReference type="AlphaFoldDB" id="A0A8R1XXV3"/>
<dbReference type="Proteomes" id="UP000024404">
    <property type="component" value="Unassembled WGS sequence"/>
</dbReference>
<evidence type="ECO:0000313" key="2">
    <source>
        <dbReference type="EnsemblMetazoa" id="OVOC7185.1"/>
    </source>
</evidence>
<keyword evidence="3" id="KW-1185">Reference proteome</keyword>
<reference evidence="3" key="1">
    <citation type="submission" date="2013-10" db="EMBL/GenBank/DDBJ databases">
        <title>Genome sequencing of Onchocerca volvulus.</title>
        <authorList>
            <person name="Cotton J."/>
            <person name="Tsai J."/>
            <person name="Stanley E."/>
            <person name="Tracey A."/>
            <person name="Holroyd N."/>
            <person name="Lustigman S."/>
            <person name="Berriman M."/>
        </authorList>
    </citation>
    <scope>NUCLEOTIDE SEQUENCE</scope>
</reference>
<evidence type="ECO:0000313" key="3">
    <source>
        <dbReference type="Proteomes" id="UP000024404"/>
    </source>
</evidence>